<dbReference type="Proteomes" id="UP000054498">
    <property type="component" value="Unassembled WGS sequence"/>
</dbReference>
<name>A0A0D2MIB6_9CHLO</name>
<protein>
    <submittedName>
        <fullName evidence="2">Protein OSCP1</fullName>
    </submittedName>
</protein>
<evidence type="ECO:0000313" key="2">
    <source>
        <dbReference type="EMBL" id="KIZ02775.1"/>
    </source>
</evidence>
<dbReference type="GO" id="GO:0005886">
    <property type="term" value="C:plasma membrane"/>
    <property type="evidence" value="ECO:0007669"/>
    <property type="project" value="TreeGrafter"/>
</dbReference>
<dbReference type="PANTHER" id="PTHR21439">
    <property type="entry name" value="OXIDORED-NITRO DOMAIN-CONTAINING PROTEIN"/>
    <property type="match status" value="1"/>
</dbReference>
<feature type="compositionally biased region" description="Basic and acidic residues" evidence="1">
    <location>
        <begin position="218"/>
        <end position="231"/>
    </location>
</feature>
<evidence type="ECO:0000256" key="1">
    <source>
        <dbReference type="SAM" id="MobiDB-lite"/>
    </source>
</evidence>
<accession>A0A0D2MIB6</accession>
<dbReference type="PANTHER" id="PTHR21439:SF0">
    <property type="entry name" value="PROTEIN OSCP1"/>
    <property type="match status" value="1"/>
</dbReference>
<feature type="region of interest" description="Disordered" evidence="1">
    <location>
        <begin position="293"/>
        <end position="334"/>
    </location>
</feature>
<evidence type="ECO:0000313" key="3">
    <source>
        <dbReference type="Proteomes" id="UP000054498"/>
    </source>
</evidence>
<dbReference type="GO" id="GO:0005737">
    <property type="term" value="C:cytoplasm"/>
    <property type="evidence" value="ECO:0007669"/>
    <property type="project" value="TreeGrafter"/>
</dbReference>
<feature type="compositionally biased region" description="Gly residues" evidence="1">
    <location>
        <begin position="302"/>
        <end position="317"/>
    </location>
</feature>
<dbReference type="AlphaFoldDB" id="A0A0D2MIB6"/>
<dbReference type="InterPro" id="IPR019332">
    <property type="entry name" value="OSCP1"/>
</dbReference>
<feature type="compositionally biased region" description="Gly residues" evidence="1">
    <location>
        <begin position="207"/>
        <end position="217"/>
    </location>
</feature>
<dbReference type="STRING" id="145388.A0A0D2MIB6"/>
<keyword evidence="3" id="KW-1185">Reference proteome</keyword>
<feature type="region of interest" description="Disordered" evidence="1">
    <location>
        <begin position="186"/>
        <end position="244"/>
    </location>
</feature>
<proteinExistence type="predicted"/>
<sequence>MLYVLEQRLKAQGVSTAKTARVMQDVVATMFDRGFLEQRLFVPQDTYSMASTKKIFERLAHSSIMRLSEASMDKLFDLMVTQRHLRNIRQMVAAAVATPCVDLVARAEELARSLYGRLSGGQLALMRQSLMRFFQDKRVRVSLFLSEGIQAPDGRIVLPTCTACDAGRVDPNEFFCHPVPLGDNLYLKDRPRVTPPPRSHDRKTQGAEGGGGGGGGEAAERRGERSARPTADDEAAGEEADAGRQAVRELDLLAGILGGGRGRGGGGAARGAGGVPAAAEDNFRLNLFGEGPAGFDEDEDGGGGAGGGKSAGKGGAAGAAARVQELEFGPGRHADYRKGLEGLSLDGGGATMRAGQDLLELMDLAAGE</sequence>
<dbReference type="GeneID" id="25738066"/>
<organism evidence="2 3">
    <name type="scientific">Monoraphidium neglectum</name>
    <dbReference type="NCBI Taxonomy" id="145388"/>
    <lineage>
        <taxon>Eukaryota</taxon>
        <taxon>Viridiplantae</taxon>
        <taxon>Chlorophyta</taxon>
        <taxon>core chlorophytes</taxon>
        <taxon>Chlorophyceae</taxon>
        <taxon>CS clade</taxon>
        <taxon>Sphaeropleales</taxon>
        <taxon>Selenastraceae</taxon>
        <taxon>Monoraphidium</taxon>
    </lineage>
</organism>
<dbReference type="KEGG" id="mng:MNEG_5189"/>
<feature type="compositionally biased region" description="Basic and acidic residues" evidence="1">
    <location>
        <begin position="186"/>
        <end position="205"/>
    </location>
</feature>
<dbReference type="RefSeq" id="XP_013901794.1">
    <property type="nucleotide sequence ID" value="XM_014046340.1"/>
</dbReference>
<dbReference type="Pfam" id="PF10188">
    <property type="entry name" value="Oscp1"/>
    <property type="match status" value="1"/>
</dbReference>
<dbReference type="EMBL" id="KK100979">
    <property type="protein sequence ID" value="KIZ02775.1"/>
    <property type="molecule type" value="Genomic_DNA"/>
</dbReference>
<dbReference type="OrthoDB" id="2157380at2759"/>
<gene>
    <name evidence="2" type="ORF">MNEG_5189</name>
</gene>
<reference evidence="2 3" key="1">
    <citation type="journal article" date="2013" name="BMC Genomics">
        <title>Reconstruction of the lipid metabolism for the microalga Monoraphidium neglectum from its genome sequence reveals characteristics suitable for biofuel production.</title>
        <authorList>
            <person name="Bogen C."/>
            <person name="Al-Dilaimi A."/>
            <person name="Albersmeier A."/>
            <person name="Wichmann J."/>
            <person name="Grundmann M."/>
            <person name="Rupp O."/>
            <person name="Lauersen K.J."/>
            <person name="Blifernez-Klassen O."/>
            <person name="Kalinowski J."/>
            <person name="Goesmann A."/>
            <person name="Mussgnug J.H."/>
            <person name="Kruse O."/>
        </authorList>
    </citation>
    <scope>NUCLEOTIDE SEQUENCE [LARGE SCALE GENOMIC DNA]</scope>
    <source>
        <strain evidence="2 3">SAG 48.87</strain>
    </source>
</reference>